<sequence>MSSVQGKTVIITGASVGIGEELALLLASRGANLVLAARNEEALDGVKRRCEQAGARAITVKTDVAVPEDCQRMVERALEAFGGLDILVNNAGISMGARFEEVKDLSLFERVMRVNYLGAVYCTHFALPHLKARKGLVVAISSLTGKTGVPTRTGYAASKHAMQGFFDSLRIELLGTGLDVLVVSPGFVATGIRDRALGPDGQPLRHSFRDESRGNMDVATCGALILKAMERRDREVVMTAQGKVLQVLKLVAPRLVDRIAQRAFRRPAPPAKG</sequence>
<dbReference type="SMART" id="SM00822">
    <property type="entry name" value="PKS_KR"/>
    <property type="match status" value="1"/>
</dbReference>
<evidence type="ECO:0000313" key="6">
    <source>
        <dbReference type="Proteomes" id="UP000199181"/>
    </source>
</evidence>
<reference evidence="6" key="1">
    <citation type="submission" date="2016-10" db="EMBL/GenBank/DDBJ databases">
        <authorList>
            <person name="Varghese N."/>
            <person name="Submissions S."/>
        </authorList>
    </citation>
    <scope>NUCLEOTIDE SEQUENCE [LARGE SCALE GENOMIC DNA]</scope>
    <source>
        <strain evidence="6">DSM 16858</strain>
    </source>
</reference>
<evidence type="ECO:0000313" key="5">
    <source>
        <dbReference type="EMBL" id="SEU19311.1"/>
    </source>
</evidence>
<dbReference type="PRINTS" id="PR00080">
    <property type="entry name" value="SDRFAMILY"/>
</dbReference>
<feature type="domain" description="Ketoreductase" evidence="4">
    <location>
        <begin position="7"/>
        <end position="195"/>
    </location>
</feature>
<evidence type="ECO:0000256" key="1">
    <source>
        <dbReference type="ARBA" id="ARBA00006484"/>
    </source>
</evidence>
<dbReference type="InterPro" id="IPR036291">
    <property type="entry name" value="NAD(P)-bd_dom_sf"/>
</dbReference>
<dbReference type="RefSeq" id="WP_093522512.1">
    <property type="nucleotide sequence ID" value="NZ_FOIJ01000009.1"/>
</dbReference>
<dbReference type="Pfam" id="PF00106">
    <property type="entry name" value="adh_short"/>
    <property type="match status" value="1"/>
</dbReference>
<organism evidence="5 6">
    <name type="scientific">Stigmatella erecta</name>
    <dbReference type="NCBI Taxonomy" id="83460"/>
    <lineage>
        <taxon>Bacteria</taxon>
        <taxon>Pseudomonadati</taxon>
        <taxon>Myxococcota</taxon>
        <taxon>Myxococcia</taxon>
        <taxon>Myxococcales</taxon>
        <taxon>Cystobacterineae</taxon>
        <taxon>Archangiaceae</taxon>
        <taxon>Stigmatella</taxon>
    </lineage>
</organism>
<evidence type="ECO:0000256" key="2">
    <source>
        <dbReference type="ARBA" id="ARBA00023002"/>
    </source>
</evidence>
<proteinExistence type="inferred from homology"/>
<dbReference type="GO" id="GO:0016020">
    <property type="term" value="C:membrane"/>
    <property type="evidence" value="ECO:0007669"/>
    <property type="project" value="TreeGrafter"/>
</dbReference>
<keyword evidence="6" id="KW-1185">Reference proteome</keyword>
<keyword evidence="2" id="KW-0560">Oxidoreductase</keyword>
<dbReference type="PANTHER" id="PTHR44196:SF1">
    <property type="entry name" value="DEHYDROGENASE_REDUCTASE SDR FAMILY MEMBER 7B"/>
    <property type="match status" value="1"/>
</dbReference>
<dbReference type="InterPro" id="IPR002347">
    <property type="entry name" value="SDR_fam"/>
</dbReference>
<dbReference type="SUPFAM" id="SSF51735">
    <property type="entry name" value="NAD(P)-binding Rossmann-fold domains"/>
    <property type="match status" value="1"/>
</dbReference>
<dbReference type="Gene3D" id="3.40.50.720">
    <property type="entry name" value="NAD(P)-binding Rossmann-like Domain"/>
    <property type="match status" value="1"/>
</dbReference>
<dbReference type="PRINTS" id="PR00081">
    <property type="entry name" value="GDHRDH"/>
</dbReference>
<dbReference type="GO" id="GO:0016491">
    <property type="term" value="F:oxidoreductase activity"/>
    <property type="evidence" value="ECO:0007669"/>
    <property type="project" value="UniProtKB-KW"/>
</dbReference>
<evidence type="ECO:0000256" key="3">
    <source>
        <dbReference type="RuleBase" id="RU000363"/>
    </source>
</evidence>
<gene>
    <name evidence="5" type="ORF">SAMN05443639_109196</name>
</gene>
<dbReference type="NCBIfam" id="NF004825">
    <property type="entry name" value="PRK06181.1"/>
    <property type="match status" value="1"/>
</dbReference>
<dbReference type="InterPro" id="IPR020904">
    <property type="entry name" value="Sc_DH/Rdtase_CS"/>
</dbReference>
<accession>A0A1I0K671</accession>
<dbReference type="EMBL" id="FOIJ01000009">
    <property type="protein sequence ID" value="SEU19311.1"/>
    <property type="molecule type" value="Genomic_DNA"/>
</dbReference>
<name>A0A1I0K671_9BACT</name>
<dbReference type="PANTHER" id="PTHR44196">
    <property type="entry name" value="DEHYDROGENASE/REDUCTASE SDR FAMILY MEMBER 7B"/>
    <property type="match status" value="1"/>
</dbReference>
<dbReference type="AlphaFoldDB" id="A0A1I0K671"/>
<protein>
    <submittedName>
        <fullName evidence="5">Short-chain dehydrogenase</fullName>
    </submittedName>
</protein>
<dbReference type="PROSITE" id="PS00061">
    <property type="entry name" value="ADH_SHORT"/>
    <property type="match status" value="1"/>
</dbReference>
<dbReference type="InterPro" id="IPR057326">
    <property type="entry name" value="KR_dom"/>
</dbReference>
<evidence type="ECO:0000259" key="4">
    <source>
        <dbReference type="SMART" id="SM00822"/>
    </source>
</evidence>
<dbReference type="Proteomes" id="UP000199181">
    <property type="component" value="Unassembled WGS sequence"/>
</dbReference>
<comment type="similarity">
    <text evidence="1 3">Belongs to the short-chain dehydrogenases/reductases (SDR) family.</text>
</comment>